<evidence type="ECO:0000313" key="2">
    <source>
        <dbReference type="Proteomes" id="UP001153331"/>
    </source>
</evidence>
<evidence type="ECO:0000313" key="1">
    <source>
        <dbReference type="EMBL" id="KAJ8114630.1"/>
    </source>
</evidence>
<organism evidence="1 2">
    <name type="scientific">Boeremia exigua</name>
    <dbReference type="NCBI Taxonomy" id="749465"/>
    <lineage>
        <taxon>Eukaryota</taxon>
        <taxon>Fungi</taxon>
        <taxon>Dikarya</taxon>
        <taxon>Ascomycota</taxon>
        <taxon>Pezizomycotina</taxon>
        <taxon>Dothideomycetes</taxon>
        <taxon>Pleosporomycetidae</taxon>
        <taxon>Pleosporales</taxon>
        <taxon>Pleosporineae</taxon>
        <taxon>Didymellaceae</taxon>
        <taxon>Boeremia</taxon>
    </lineage>
</organism>
<comment type="caution">
    <text evidence="1">The sequence shown here is derived from an EMBL/GenBank/DDBJ whole genome shotgun (WGS) entry which is preliminary data.</text>
</comment>
<dbReference type="Proteomes" id="UP001153331">
    <property type="component" value="Unassembled WGS sequence"/>
</dbReference>
<protein>
    <submittedName>
        <fullName evidence="1">Uncharacterized protein</fullName>
    </submittedName>
</protein>
<sequence>MSQEFDNDPQVEWDATYEKWQKIIGGSPQHAATVNDLHATDKSSILKETISSVDQVAKQITSVAGTVFPHAQIVLQALEYLGGTIQWYDQKFNAKKVLDQLKDVSWNLDRIRIYIEYYEENSTLDQKLLGIITQIMTVFLRLCLIHEKVKRDAGTALGTLKNIYRSMIRWDQGIKSSIEEIKEMSNREMSVNIASLRGANLNAEAKSRKSENSKNLRRLLNLSETNEYWVARQDGLKQQCVPNVGDWLFEGCSKFNSWSDLKTPTEQPILWVSGRPGYGKTFLCSRVVTHLQDRFLSEGASGSCQVSVAWYYLKDKGTQSTKFAKKPRTTEYNKPNAKQEVKKRTAFCEALSALVWQIAQNDTAFQNFVVEDFRKHPRADRNSKYLWENLIEAFCKQGGSRQRRFFLIIDGGDTSMDKQDLEFLATMRNTKKQENSNHQFRVMISQTVSELSKSKDNAGIELPKDSPHADSEAFIDHILKDLFESYPPGTNGYRTLFRIKKSLVSMFHDEKTDDEKIDNANRINYNILSSILVEVKRISRSDYGLRELRKFEEDLKEKNVFGIFDSIITPNQLERLDRELSDEEKDLLNVIISLMVCLKNWPTAQQLAAFLSLQKKSSSKSLTDQIQDKFPNILAIQSENIVEAIHIERFFREMKNDRWSVSRQGSSTHDFDQTHKVELEKLKSFQAPTLDDWFDSCLKMNEKRTLARPKLQFDGFQSHMTIIKQYLTAVCDEDHRERTELECLQSYTGVHLLWNIWKVKETGLLKSSNDASMVELKKKIGYDLGKLFRDKCSVRIWLYQSDPQHLREDDWCLYLEDVCYWLEDNHVWAGFQESTKNESPKKTRSQAMSLYVPSNDDNPTHSGGDKMQTRTPLEHMQSAAPATHAVENQEDPNLDRTAENKDMSRQETSAPPRESQPDLDTDKRLNDLLSTVIEVSAFQWLQDFRWDALQTLKWLITVAYCSFENVGSDKVKYPTVNLANVSSEDRTFIRGFYESIEKNTAPLIRDQIKEAEVWASNLLGKHIDDSSLKSVKDVRLARTLFSNNPKHDRAEAEKLCEIAQHNDSSFFEATLCLSEIFEDSGDKTKALQELIKIGPKLHSSDYMTKSPSRWQSSQDRFWRLCNETNSAKAALSACKVLSEQSLLTEEECRSKTLEWILKTKDLEDSFSALSSNREMDGKSLLTVTLQQEASNTPFHQHLHLAFESHSNQLLRSYSDAILASTDDDDLATLYLRYWYGVSLFYQERVRDALLKWEDICEVIKKIRKPHKDLGEVFVRTAERLATAYMKDAKDYKNKREGSKSHKYDKKTLSKNIDKIASYREWMQAECPHIFDSVALLLGRLYHLTGQPRKAREMVQEHLMTGFVLLDDEKTQNDRKGYSEIAEATLYLDDRTNALAAWSLVLRGSSEEDNEEEAEEVDGLSIPCAGSCGWVWDPLKYLNKDIWLCQDCAHVGFEATCYKQFTNGSLKSRVCGPDHSFVKMPKMKRKDRERIDSGYVLVGKKSLEIETWLQAVRRQYGIPQRGQSGTTLSSKVALLSRDYIDKSRSRRPKVSPTKEVNNQALNEDAKFDIPNYHRMTLSRAEDMSQLCMQFNDKGPGNTGYEDVQSKIARAITICFLLQIISLLEY</sequence>
<keyword evidence="2" id="KW-1185">Reference proteome</keyword>
<gene>
    <name evidence="1" type="ORF">OPT61_g3542</name>
</gene>
<reference evidence="1" key="1">
    <citation type="submission" date="2022-11" db="EMBL/GenBank/DDBJ databases">
        <title>Genome Sequence of Boeremia exigua.</title>
        <authorList>
            <person name="Buettner E."/>
        </authorList>
    </citation>
    <scope>NUCLEOTIDE SEQUENCE</scope>
    <source>
        <strain evidence="1">CU02</strain>
    </source>
</reference>
<accession>A0ACC2IHE7</accession>
<dbReference type="EMBL" id="JAPHNI010000183">
    <property type="protein sequence ID" value="KAJ8114630.1"/>
    <property type="molecule type" value="Genomic_DNA"/>
</dbReference>
<name>A0ACC2IHE7_9PLEO</name>
<proteinExistence type="predicted"/>